<dbReference type="PROSITE" id="PS00061">
    <property type="entry name" value="ADH_SHORT"/>
    <property type="match status" value="1"/>
</dbReference>
<comment type="caution">
    <text evidence="3">The sequence shown here is derived from an EMBL/GenBank/DDBJ whole genome shotgun (WGS) entry which is preliminary data.</text>
</comment>
<name>A0ABT0W9B4_9BACI</name>
<dbReference type="EMBL" id="JAMQCR010000001">
    <property type="protein sequence ID" value="MCM2532888.1"/>
    <property type="molecule type" value="Genomic_DNA"/>
</dbReference>
<dbReference type="InterPro" id="IPR020904">
    <property type="entry name" value="Sc_DH/Rdtase_CS"/>
</dbReference>
<sequence>MNPKYPYIGSELNCEEIPLTFPPQQQIRQPGLEYLMVPRPIYDNPNYIGTGKLKDKVAIISGGDSGIGRAVAVAFAKEGASIVIAYYDEHQDAVETKQEVEKRGRPCLLIPGDLRNKEHCQYVVKKTVELFGKVDVLINNIAVQFVTDNIMEISDDQLQTTFDINILSFFHLTKAAMPYMSAGSSIVNTTSVNAYTGQETLIAYSATKGAIVSYTRALANNVVEQGIRVNAVAPGPIWTPLQPATQPPEIIMTFGTDVPMKRAGQPYELAPVYVLLASDDGSYITGQTIHVNGGMMVTT</sequence>
<reference evidence="3 4" key="1">
    <citation type="submission" date="2022-06" db="EMBL/GenBank/DDBJ databases">
        <authorList>
            <person name="Jeon C.O."/>
        </authorList>
    </citation>
    <scope>NUCLEOTIDE SEQUENCE [LARGE SCALE GENOMIC DNA]</scope>
    <source>
        <strain evidence="3 4">KCTC 13943</strain>
    </source>
</reference>
<evidence type="ECO:0000256" key="1">
    <source>
        <dbReference type="ARBA" id="ARBA00006484"/>
    </source>
</evidence>
<keyword evidence="2" id="KW-0560">Oxidoreductase</keyword>
<dbReference type="PANTHER" id="PTHR48107:SF16">
    <property type="entry name" value="NADPH-DEPENDENT ALDEHYDE REDUCTASE 1, CHLOROPLASTIC"/>
    <property type="match status" value="1"/>
</dbReference>
<dbReference type="Proteomes" id="UP001523262">
    <property type="component" value="Unassembled WGS sequence"/>
</dbReference>
<gene>
    <name evidence="3" type="ORF">NDK43_11435</name>
</gene>
<dbReference type="Gene3D" id="3.40.50.720">
    <property type="entry name" value="NAD(P)-binding Rossmann-like Domain"/>
    <property type="match status" value="1"/>
</dbReference>
<protein>
    <submittedName>
        <fullName evidence="3">SDR family oxidoreductase</fullName>
    </submittedName>
</protein>
<dbReference type="PRINTS" id="PR00080">
    <property type="entry name" value="SDRFAMILY"/>
</dbReference>
<dbReference type="NCBIfam" id="NF005214">
    <property type="entry name" value="PRK06701.1"/>
    <property type="match status" value="1"/>
</dbReference>
<evidence type="ECO:0000313" key="4">
    <source>
        <dbReference type="Proteomes" id="UP001523262"/>
    </source>
</evidence>
<organism evidence="3 4">
    <name type="scientific">Neobacillus pocheonensis</name>
    <dbReference type="NCBI Taxonomy" id="363869"/>
    <lineage>
        <taxon>Bacteria</taxon>
        <taxon>Bacillati</taxon>
        <taxon>Bacillota</taxon>
        <taxon>Bacilli</taxon>
        <taxon>Bacillales</taxon>
        <taxon>Bacillaceae</taxon>
        <taxon>Neobacillus</taxon>
    </lineage>
</organism>
<proteinExistence type="inferred from homology"/>
<dbReference type="SUPFAM" id="SSF51735">
    <property type="entry name" value="NAD(P)-binding Rossmann-fold domains"/>
    <property type="match status" value="1"/>
</dbReference>
<keyword evidence="4" id="KW-1185">Reference proteome</keyword>
<accession>A0ABT0W9B4</accession>
<evidence type="ECO:0000256" key="2">
    <source>
        <dbReference type="ARBA" id="ARBA00023002"/>
    </source>
</evidence>
<comment type="similarity">
    <text evidence="1">Belongs to the short-chain dehydrogenases/reductases (SDR) family.</text>
</comment>
<dbReference type="Pfam" id="PF13561">
    <property type="entry name" value="adh_short_C2"/>
    <property type="match status" value="1"/>
</dbReference>
<dbReference type="InterPro" id="IPR002347">
    <property type="entry name" value="SDR_fam"/>
</dbReference>
<dbReference type="PANTHER" id="PTHR48107">
    <property type="entry name" value="NADPH-DEPENDENT ALDEHYDE REDUCTASE-LIKE PROTEIN, CHLOROPLASTIC-RELATED"/>
    <property type="match status" value="1"/>
</dbReference>
<dbReference type="PRINTS" id="PR00081">
    <property type="entry name" value="GDHRDH"/>
</dbReference>
<evidence type="ECO:0000313" key="3">
    <source>
        <dbReference type="EMBL" id="MCM2532888.1"/>
    </source>
</evidence>
<dbReference type="InterPro" id="IPR036291">
    <property type="entry name" value="NAD(P)-bd_dom_sf"/>
</dbReference>